<accession>A0A2I0KCC6</accession>
<name>A0A2I0KCC6_PUNGR</name>
<evidence type="ECO:0000313" key="1">
    <source>
        <dbReference type="EMBL" id="PKI66172.1"/>
    </source>
</evidence>
<dbReference type="EMBL" id="PGOL01000684">
    <property type="protein sequence ID" value="PKI66172.1"/>
    <property type="molecule type" value="Genomic_DNA"/>
</dbReference>
<gene>
    <name evidence="1" type="ORF">CRG98_013425</name>
</gene>
<dbReference type="AlphaFoldDB" id="A0A2I0KCC6"/>
<keyword evidence="2" id="KW-1185">Reference proteome</keyword>
<evidence type="ECO:0000313" key="2">
    <source>
        <dbReference type="Proteomes" id="UP000233551"/>
    </source>
</evidence>
<reference evidence="1 2" key="1">
    <citation type="submission" date="2017-11" db="EMBL/GenBank/DDBJ databases">
        <title>De-novo sequencing of pomegranate (Punica granatum L.) genome.</title>
        <authorList>
            <person name="Akparov Z."/>
            <person name="Amiraslanov A."/>
            <person name="Hajiyeva S."/>
            <person name="Abbasov M."/>
            <person name="Kaur K."/>
            <person name="Hamwieh A."/>
            <person name="Solovyev V."/>
            <person name="Salamov A."/>
            <person name="Braich B."/>
            <person name="Kosarev P."/>
            <person name="Mahmoud A."/>
            <person name="Hajiyev E."/>
            <person name="Babayeva S."/>
            <person name="Izzatullayeva V."/>
            <person name="Mammadov A."/>
            <person name="Mammadov A."/>
            <person name="Sharifova S."/>
            <person name="Ojaghi J."/>
            <person name="Eynullazada K."/>
            <person name="Bayramov B."/>
            <person name="Abdulazimova A."/>
            <person name="Shahmuradov I."/>
        </authorList>
    </citation>
    <scope>NUCLEOTIDE SEQUENCE [LARGE SCALE GENOMIC DNA]</scope>
    <source>
        <strain evidence="2">cv. AG2017</strain>
        <tissue evidence="1">Leaf</tissue>
    </source>
</reference>
<proteinExistence type="predicted"/>
<protein>
    <submittedName>
        <fullName evidence="1">Uncharacterized protein</fullName>
    </submittedName>
</protein>
<comment type="caution">
    <text evidence="1">The sequence shown here is derived from an EMBL/GenBank/DDBJ whole genome shotgun (WGS) entry which is preliminary data.</text>
</comment>
<dbReference type="Proteomes" id="UP000233551">
    <property type="component" value="Unassembled WGS sequence"/>
</dbReference>
<organism evidence="1 2">
    <name type="scientific">Punica granatum</name>
    <name type="common">Pomegranate</name>
    <dbReference type="NCBI Taxonomy" id="22663"/>
    <lineage>
        <taxon>Eukaryota</taxon>
        <taxon>Viridiplantae</taxon>
        <taxon>Streptophyta</taxon>
        <taxon>Embryophyta</taxon>
        <taxon>Tracheophyta</taxon>
        <taxon>Spermatophyta</taxon>
        <taxon>Magnoliopsida</taxon>
        <taxon>eudicotyledons</taxon>
        <taxon>Gunneridae</taxon>
        <taxon>Pentapetalae</taxon>
        <taxon>rosids</taxon>
        <taxon>malvids</taxon>
        <taxon>Myrtales</taxon>
        <taxon>Lythraceae</taxon>
        <taxon>Punica</taxon>
    </lineage>
</organism>
<sequence>MHILTIREDLIGRISLWGYWCWYTFCLPAMCLRFLERPGSDNASNLSAWKLFYMPAFSR</sequence>